<evidence type="ECO:0000256" key="4">
    <source>
        <dbReference type="ARBA" id="ARBA00022695"/>
    </source>
</evidence>
<reference evidence="15 16" key="1">
    <citation type="journal article" date="2015" name="Genome Announc.">
        <title>Expanding the biotechnology potential of lactobacilli through comparative genomics of 213 strains and associated genera.</title>
        <authorList>
            <person name="Sun Z."/>
            <person name="Harris H.M."/>
            <person name="McCann A."/>
            <person name="Guo C."/>
            <person name="Argimon S."/>
            <person name="Zhang W."/>
            <person name="Yang X."/>
            <person name="Jeffery I.B."/>
            <person name="Cooney J.C."/>
            <person name="Kagawa T.F."/>
            <person name="Liu W."/>
            <person name="Song Y."/>
            <person name="Salvetti E."/>
            <person name="Wrobel A."/>
            <person name="Rasinkangas P."/>
            <person name="Parkhill J."/>
            <person name="Rea M.C."/>
            <person name="O'Sullivan O."/>
            <person name="Ritari J."/>
            <person name="Douillard F.P."/>
            <person name="Paul Ross R."/>
            <person name="Yang R."/>
            <person name="Briner A.E."/>
            <person name="Felis G.E."/>
            <person name="de Vos W.M."/>
            <person name="Barrangou R."/>
            <person name="Klaenhammer T.R."/>
            <person name="Caufield P.W."/>
            <person name="Cui Y."/>
            <person name="Zhang H."/>
            <person name="O'Toole P.W."/>
        </authorList>
    </citation>
    <scope>NUCLEOTIDE SEQUENCE [LARGE SCALE GENOMIC DNA]</scope>
    <source>
        <strain evidence="15 16">DSM 23037</strain>
    </source>
</reference>
<feature type="binding site" evidence="11">
    <location>
        <position position="120"/>
    </location>
    <ligand>
        <name>ATP</name>
        <dbReference type="ChEBI" id="CHEBI:30616"/>
    </ligand>
</feature>
<accession>A0A0R2DTA9</accession>
<evidence type="ECO:0000256" key="11">
    <source>
        <dbReference type="HAMAP-Rule" id="MF_01263"/>
    </source>
</evidence>
<evidence type="ECO:0000256" key="9">
    <source>
        <dbReference type="ARBA" id="ARBA00022842"/>
    </source>
</evidence>
<evidence type="ECO:0000256" key="6">
    <source>
        <dbReference type="ARBA" id="ARBA00022741"/>
    </source>
</evidence>
<feature type="binding site" evidence="11">
    <location>
        <position position="169"/>
    </location>
    <ligand>
        <name>CTP</name>
        <dbReference type="ChEBI" id="CHEBI:37563"/>
    </ligand>
</feature>
<dbReference type="SUPFAM" id="SSF81891">
    <property type="entry name" value="Poly A polymerase C-terminal region-like"/>
    <property type="match status" value="1"/>
</dbReference>
<feature type="binding site" evidence="11">
    <location>
        <position position="166"/>
    </location>
    <ligand>
        <name>ATP</name>
        <dbReference type="ChEBI" id="CHEBI:30616"/>
    </ligand>
</feature>
<evidence type="ECO:0000256" key="2">
    <source>
        <dbReference type="ARBA" id="ARBA00022679"/>
    </source>
</evidence>
<dbReference type="InterPro" id="IPR043519">
    <property type="entry name" value="NT_sf"/>
</dbReference>
<dbReference type="PANTHER" id="PTHR46173:SF1">
    <property type="entry name" value="CCA TRNA NUCLEOTIDYLTRANSFERASE 1, MITOCHONDRIAL"/>
    <property type="match status" value="1"/>
</dbReference>
<keyword evidence="7 11" id="KW-0692">RNA repair</keyword>
<feature type="domain" description="CCA-adding enzyme C-terminal" evidence="14">
    <location>
        <begin position="255"/>
        <end position="397"/>
    </location>
</feature>
<dbReference type="GO" id="GO:0001680">
    <property type="term" value="P:tRNA 3'-terminal CCA addition"/>
    <property type="evidence" value="ECO:0007669"/>
    <property type="project" value="UniProtKB-UniRule"/>
</dbReference>
<dbReference type="GO" id="GO:0004810">
    <property type="term" value="F:CCA tRNA nucleotidyltransferase activity"/>
    <property type="evidence" value="ECO:0007669"/>
    <property type="project" value="UniProtKB-UniRule"/>
</dbReference>
<dbReference type="CDD" id="cd05398">
    <property type="entry name" value="NT_ClassII-CCAase"/>
    <property type="match status" value="1"/>
</dbReference>
<feature type="binding site" evidence="11">
    <location>
        <position position="172"/>
    </location>
    <ligand>
        <name>CTP</name>
        <dbReference type="ChEBI" id="CHEBI:37563"/>
    </ligand>
</feature>
<feature type="binding site" evidence="11">
    <location>
        <position position="172"/>
    </location>
    <ligand>
        <name>ATP</name>
        <dbReference type="ChEBI" id="CHEBI:30616"/>
    </ligand>
</feature>
<keyword evidence="8 11" id="KW-0067">ATP-binding</keyword>
<dbReference type="GO" id="GO:0160016">
    <property type="term" value="F:CCACCA tRNA nucleotidyltransferase activity"/>
    <property type="evidence" value="ECO:0007669"/>
    <property type="project" value="RHEA"/>
</dbReference>
<evidence type="ECO:0000259" key="12">
    <source>
        <dbReference type="Pfam" id="PF01743"/>
    </source>
</evidence>
<feature type="domain" description="tRNA nucleotidyltransferase/poly(A) polymerase RNA and SrmB- binding" evidence="13">
    <location>
        <begin position="178"/>
        <end position="236"/>
    </location>
</feature>
<evidence type="ECO:0000256" key="5">
    <source>
        <dbReference type="ARBA" id="ARBA00022723"/>
    </source>
</evidence>
<feature type="binding site" evidence="11">
    <location>
        <position position="39"/>
    </location>
    <ligand>
        <name>ATP</name>
        <dbReference type="ChEBI" id="CHEBI:30616"/>
    </ligand>
</feature>
<comment type="catalytic activity">
    <reaction evidence="11">
        <text>a tRNA precursor + 2 CTP + ATP = a tRNA with a 3' CCA end + 3 diphosphate</text>
        <dbReference type="Rhea" id="RHEA:14433"/>
        <dbReference type="Rhea" id="RHEA-COMP:10465"/>
        <dbReference type="Rhea" id="RHEA-COMP:10468"/>
        <dbReference type="ChEBI" id="CHEBI:30616"/>
        <dbReference type="ChEBI" id="CHEBI:33019"/>
        <dbReference type="ChEBI" id="CHEBI:37563"/>
        <dbReference type="ChEBI" id="CHEBI:74896"/>
        <dbReference type="ChEBI" id="CHEBI:83071"/>
        <dbReference type="EC" id="2.7.7.72"/>
    </reaction>
</comment>
<comment type="function">
    <text evidence="11">Catalyzes the addition and repair of the essential 3'-terminal CCA sequence in tRNAs without using a nucleic acid template. Adds these three nucleotides in the order of C, C, and A to the tRNA nucleotide-73, using CTP and ATP as substrates and producing inorganic pyrophosphate. tRNA 3'-terminal CCA addition is required both for tRNA processing and repair. Also involved in tRNA surveillance by mediating tandem CCA addition to generate a CCACCA at the 3' terminus of unstable tRNAs. While stable tRNAs receive only 3'-terminal CCA, unstable tRNAs are marked with CCACCA and rapidly degraded.</text>
</comment>
<dbReference type="PATRIC" id="fig|1423744.4.peg.802"/>
<keyword evidence="2 11" id="KW-0808">Transferase</keyword>
<keyword evidence="5 11" id="KW-0479">Metal-binding</keyword>
<feature type="binding site" evidence="11">
    <location>
        <position position="39"/>
    </location>
    <ligand>
        <name>CTP</name>
        <dbReference type="ChEBI" id="CHEBI:37563"/>
    </ligand>
</feature>
<dbReference type="Pfam" id="PF12627">
    <property type="entry name" value="PolyA_pol_RNAbd"/>
    <property type="match status" value="1"/>
</dbReference>
<feature type="binding site" evidence="11">
    <location>
        <position position="120"/>
    </location>
    <ligand>
        <name>CTP</name>
        <dbReference type="ChEBI" id="CHEBI:37563"/>
    </ligand>
</feature>
<feature type="binding site" evidence="11">
    <location>
        <position position="163"/>
    </location>
    <ligand>
        <name>ATP</name>
        <dbReference type="ChEBI" id="CHEBI:30616"/>
    </ligand>
</feature>
<dbReference type="GO" id="GO:0005524">
    <property type="term" value="F:ATP binding"/>
    <property type="evidence" value="ECO:0007669"/>
    <property type="project" value="UniProtKB-UniRule"/>
</dbReference>
<keyword evidence="6 11" id="KW-0547">Nucleotide-binding</keyword>
<dbReference type="EC" id="2.7.7.72" evidence="11"/>
<dbReference type="NCBIfam" id="NF009814">
    <property type="entry name" value="PRK13299.1"/>
    <property type="match status" value="1"/>
</dbReference>
<evidence type="ECO:0000313" key="15">
    <source>
        <dbReference type="EMBL" id="KRN03674.1"/>
    </source>
</evidence>
<dbReference type="Pfam" id="PF01743">
    <property type="entry name" value="PolyA_pol"/>
    <property type="match status" value="1"/>
</dbReference>
<dbReference type="STRING" id="1423744.FC86_GL000781"/>
<evidence type="ECO:0000259" key="14">
    <source>
        <dbReference type="Pfam" id="PF13735"/>
    </source>
</evidence>
<dbReference type="Gene3D" id="3.30.460.10">
    <property type="entry name" value="Beta Polymerase, domain 2"/>
    <property type="match status" value="1"/>
</dbReference>
<evidence type="ECO:0000256" key="1">
    <source>
        <dbReference type="ARBA" id="ARBA00001946"/>
    </source>
</evidence>
<evidence type="ECO:0000313" key="16">
    <source>
        <dbReference type="Proteomes" id="UP000051378"/>
    </source>
</evidence>
<evidence type="ECO:0000256" key="10">
    <source>
        <dbReference type="ARBA" id="ARBA00022884"/>
    </source>
</evidence>
<dbReference type="PANTHER" id="PTHR46173">
    <property type="entry name" value="CCA TRNA NUCLEOTIDYLTRANSFERASE 1, MITOCHONDRIAL"/>
    <property type="match status" value="1"/>
</dbReference>
<feature type="binding site" evidence="11">
    <location>
        <position position="166"/>
    </location>
    <ligand>
        <name>CTP</name>
        <dbReference type="ChEBI" id="CHEBI:37563"/>
    </ligand>
</feature>
<dbReference type="Pfam" id="PF13735">
    <property type="entry name" value="tRNA_NucTran2_2"/>
    <property type="match status" value="1"/>
</dbReference>
<gene>
    <name evidence="11" type="primary">cca</name>
    <name evidence="15" type="ORF">FC86_GL000781</name>
</gene>
<organism evidence="15 16">
    <name type="scientific">Holzapfeliella floricola DSM 23037 = JCM 16512</name>
    <dbReference type="NCBI Taxonomy" id="1423744"/>
    <lineage>
        <taxon>Bacteria</taxon>
        <taxon>Bacillati</taxon>
        <taxon>Bacillota</taxon>
        <taxon>Bacilli</taxon>
        <taxon>Lactobacillales</taxon>
        <taxon>Lactobacillaceae</taxon>
        <taxon>Holzapfeliella</taxon>
    </lineage>
</organism>
<keyword evidence="3 11" id="KW-0819">tRNA processing</keyword>
<evidence type="ECO:0000256" key="3">
    <source>
        <dbReference type="ARBA" id="ARBA00022694"/>
    </source>
</evidence>
<dbReference type="GO" id="GO:0000049">
    <property type="term" value="F:tRNA binding"/>
    <property type="evidence" value="ECO:0007669"/>
    <property type="project" value="UniProtKB-UniRule"/>
</dbReference>
<dbReference type="InterPro" id="IPR050264">
    <property type="entry name" value="Bact_CCA-adding_enz_type3_sf"/>
</dbReference>
<protein>
    <recommendedName>
        <fullName evidence="11">CCA-adding enzyme</fullName>
        <ecNumber evidence="11">2.7.7.72</ecNumber>
    </recommendedName>
    <alternativeName>
        <fullName evidence="11">CCA tRNA nucleotidyltransferase</fullName>
    </alternativeName>
    <alternativeName>
        <fullName evidence="11">tRNA CCA-pyrophosphorylase</fullName>
    </alternativeName>
    <alternativeName>
        <fullName evidence="11">tRNA adenylyl-/cytidylyl- transferase</fullName>
    </alternativeName>
    <alternativeName>
        <fullName evidence="11">tRNA nucleotidyltransferase</fullName>
    </alternativeName>
    <alternativeName>
        <fullName evidence="11">tRNA-NT</fullName>
    </alternativeName>
</protein>
<dbReference type="HAMAP" id="MF_01263">
    <property type="entry name" value="CCA_bact_type3"/>
    <property type="match status" value="1"/>
</dbReference>
<sequence length="406" mass="46554">MTMIMKVEKLPKLFEEAAPILKALQDNGFEAYFVGGSVRDLLINRPINDIDIATSAYPEEIKQTFKKTVDTGIEHGTVTVIENKQTYEVTTFRTESEYQDFRRPDKVTFVKSLTEDLKRRDFTINALAMDANGEIIDLFGGLEDLDKQVIKAVGNPSERFHEDALRMMRAVRFQSQLDFGIEQHTKEAIIEHHELLSKIAVERVRDEFLKLGLGQGFKKGFASFIDFKLVEQVPVLNVYEAELRRLLGINFLPANEVAFWSMIAVCCQLSLAKIRKFLVQWKNSNKVKEEVLAIVELFDIMMVKEPTNRQLYHYGLTTLLQTIDLMRMFGEEVNATLLVDCYDQLLIKSRDELAIDGKILIEDLGLRPGPAIGQILYEVEEAILNHELENDLKAIKNYIELGDFHE</sequence>
<feature type="binding site" evidence="11">
    <location>
        <position position="169"/>
    </location>
    <ligand>
        <name>ATP</name>
        <dbReference type="ChEBI" id="CHEBI:30616"/>
    </ligand>
</feature>
<feature type="binding site" evidence="11">
    <location>
        <position position="49"/>
    </location>
    <ligand>
        <name>Mg(2+)</name>
        <dbReference type="ChEBI" id="CHEBI:18420"/>
    </ligand>
</feature>
<dbReference type="InterPro" id="IPR023068">
    <property type="entry name" value="CCA-adding_enz_firmicutes"/>
</dbReference>
<keyword evidence="10 11" id="KW-0694">RNA-binding</keyword>
<keyword evidence="4 11" id="KW-0548">Nucleotidyltransferase</keyword>
<feature type="binding site" evidence="11">
    <location>
        <position position="36"/>
    </location>
    <ligand>
        <name>CTP</name>
        <dbReference type="ChEBI" id="CHEBI:37563"/>
    </ligand>
</feature>
<dbReference type="InterPro" id="IPR032828">
    <property type="entry name" value="PolyA_RNA-bd"/>
</dbReference>
<feature type="binding site" evidence="11">
    <location>
        <position position="163"/>
    </location>
    <ligand>
        <name>CTP</name>
        <dbReference type="ChEBI" id="CHEBI:37563"/>
    </ligand>
</feature>
<dbReference type="EMBL" id="AYZL01000020">
    <property type="protein sequence ID" value="KRN03674.1"/>
    <property type="molecule type" value="Genomic_DNA"/>
</dbReference>
<dbReference type="AlphaFoldDB" id="A0A0R2DTA9"/>
<dbReference type="GO" id="GO:0000287">
    <property type="term" value="F:magnesium ion binding"/>
    <property type="evidence" value="ECO:0007669"/>
    <property type="project" value="UniProtKB-UniRule"/>
</dbReference>
<dbReference type="InterPro" id="IPR032810">
    <property type="entry name" value="CCA-adding_enz_C"/>
</dbReference>
<dbReference type="SUPFAM" id="SSF81301">
    <property type="entry name" value="Nucleotidyltransferase"/>
    <property type="match status" value="1"/>
</dbReference>
<evidence type="ECO:0000256" key="8">
    <source>
        <dbReference type="ARBA" id="ARBA00022840"/>
    </source>
</evidence>
<comment type="caution">
    <text evidence="15">The sequence shown here is derived from an EMBL/GenBank/DDBJ whole genome shotgun (WGS) entry which is preliminary data.</text>
</comment>
<comment type="catalytic activity">
    <reaction evidence="11">
        <text>a tRNA with a 3' CCA end + 2 CTP + ATP = a tRNA with a 3' CCACCA end + 3 diphosphate</text>
        <dbReference type="Rhea" id="RHEA:76235"/>
        <dbReference type="Rhea" id="RHEA-COMP:10468"/>
        <dbReference type="Rhea" id="RHEA-COMP:18655"/>
        <dbReference type="ChEBI" id="CHEBI:30616"/>
        <dbReference type="ChEBI" id="CHEBI:33019"/>
        <dbReference type="ChEBI" id="CHEBI:37563"/>
        <dbReference type="ChEBI" id="CHEBI:83071"/>
        <dbReference type="ChEBI" id="CHEBI:195187"/>
    </reaction>
</comment>
<name>A0A0R2DTA9_9LACO</name>
<feature type="domain" description="Poly A polymerase head" evidence="12">
    <location>
        <begin position="31"/>
        <end position="150"/>
    </location>
</feature>
<keyword evidence="16" id="KW-1185">Reference proteome</keyword>
<feature type="binding site" evidence="11">
    <location>
        <position position="36"/>
    </location>
    <ligand>
        <name>ATP</name>
        <dbReference type="ChEBI" id="CHEBI:30616"/>
    </ligand>
</feature>
<dbReference type="Proteomes" id="UP000051378">
    <property type="component" value="Unassembled WGS sequence"/>
</dbReference>
<dbReference type="GO" id="GO:0042245">
    <property type="term" value="P:RNA repair"/>
    <property type="evidence" value="ECO:0007669"/>
    <property type="project" value="UniProtKB-KW"/>
</dbReference>
<comment type="miscellaneous">
    <text evidence="11">A single active site specifically recognizes both ATP and CTP and is responsible for their addition.</text>
</comment>
<keyword evidence="9 11" id="KW-0460">Magnesium</keyword>
<evidence type="ECO:0000256" key="7">
    <source>
        <dbReference type="ARBA" id="ARBA00022800"/>
    </source>
</evidence>
<proteinExistence type="inferred from homology"/>
<feature type="binding site" evidence="11">
    <location>
        <position position="51"/>
    </location>
    <ligand>
        <name>Mg(2+)</name>
        <dbReference type="ChEBI" id="CHEBI:18420"/>
    </ligand>
</feature>
<comment type="cofactor">
    <cofactor evidence="1 11">
        <name>Mg(2+)</name>
        <dbReference type="ChEBI" id="CHEBI:18420"/>
    </cofactor>
</comment>
<dbReference type="Gene3D" id="1.20.58.560">
    <property type="match status" value="1"/>
</dbReference>
<dbReference type="InterPro" id="IPR002646">
    <property type="entry name" value="PolA_pol_head_dom"/>
</dbReference>
<comment type="similarity">
    <text evidence="11">Belongs to the tRNA nucleotidyltransferase/poly(A) polymerase family. Bacterial CCA-adding enzyme type 3 subfamily.</text>
</comment>
<dbReference type="Gene3D" id="1.10.246.80">
    <property type="match status" value="1"/>
</dbReference>
<dbReference type="Gene3D" id="1.10.110.30">
    <property type="match status" value="1"/>
</dbReference>
<comment type="subunit">
    <text evidence="11">Homodimer.</text>
</comment>
<evidence type="ECO:0000259" key="13">
    <source>
        <dbReference type="Pfam" id="PF12627"/>
    </source>
</evidence>